<organism evidence="3 4">
    <name type="scientific">Dyadobacter frigoris</name>
    <dbReference type="NCBI Taxonomy" id="2576211"/>
    <lineage>
        <taxon>Bacteria</taxon>
        <taxon>Pseudomonadati</taxon>
        <taxon>Bacteroidota</taxon>
        <taxon>Cytophagia</taxon>
        <taxon>Cytophagales</taxon>
        <taxon>Spirosomataceae</taxon>
        <taxon>Dyadobacter</taxon>
    </lineage>
</organism>
<keyword evidence="1" id="KW-0472">Membrane</keyword>
<feature type="non-terminal residue" evidence="3">
    <location>
        <position position="141"/>
    </location>
</feature>
<dbReference type="Proteomes" id="UP000304900">
    <property type="component" value="Unassembled WGS sequence"/>
</dbReference>
<comment type="caution">
    <text evidence="3">The sequence shown here is derived from an EMBL/GenBank/DDBJ whole genome shotgun (WGS) entry which is preliminary data.</text>
</comment>
<keyword evidence="1" id="KW-0812">Transmembrane</keyword>
<gene>
    <name evidence="3" type="ORF">FDK13_32390</name>
</gene>
<evidence type="ECO:0000259" key="2">
    <source>
        <dbReference type="Pfam" id="PF23500"/>
    </source>
</evidence>
<evidence type="ECO:0000313" key="3">
    <source>
        <dbReference type="EMBL" id="TKT86576.1"/>
    </source>
</evidence>
<proteinExistence type="predicted"/>
<keyword evidence="1" id="KW-1133">Transmembrane helix</keyword>
<reference evidence="3 4" key="1">
    <citation type="submission" date="2019-05" db="EMBL/GenBank/DDBJ databases">
        <title>Dyadobacter AR-3-8 sp. nov., isolated from arctic soil.</title>
        <authorList>
            <person name="Chaudhary D.K."/>
        </authorList>
    </citation>
    <scope>NUCLEOTIDE SEQUENCE [LARGE SCALE GENOMIC DNA]</scope>
    <source>
        <strain evidence="3 4">AR-3-8</strain>
    </source>
</reference>
<accession>A0A4U6CQZ9</accession>
<dbReference type="InterPro" id="IPR055557">
    <property type="entry name" value="DUF7133"/>
</dbReference>
<dbReference type="EMBL" id="SZVO01000024">
    <property type="protein sequence ID" value="TKT86576.1"/>
    <property type="molecule type" value="Genomic_DNA"/>
</dbReference>
<dbReference type="Pfam" id="PF23500">
    <property type="entry name" value="DUF7133"/>
    <property type="match status" value="1"/>
</dbReference>
<feature type="transmembrane region" description="Helical" evidence="1">
    <location>
        <begin position="21"/>
        <end position="39"/>
    </location>
</feature>
<dbReference type="AlphaFoldDB" id="A0A4U6CQZ9"/>
<sequence length="141" mass="15621">MRSNKSYKFFTNDRSAMIQKTVLRVSLFIAGTFFMGSIGKAPDEVSGLSVPEGFTIESAIASDSISYPMFASFDGKGRLFVFESTEPNIMGTVKMLANPSYHIRLLEDVDGDGKFEKNQIFARNIPFPKGGVFYQGSLYVT</sequence>
<protein>
    <recommendedName>
        <fullName evidence="2">DUF7133 domain-containing protein</fullName>
    </recommendedName>
</protein>
<evidence type="ECO:0000313" key="4">
    <source>
        <dbReference type="Proteomes" id="UP000304900"/>
    </source>
</evidence>
<keyword evidence="4" id="KW-1185">Reference proteome</keyword>
<name>A0A4U6CQZ9_9BACT</name>
<feature type="domain" description="DUF7133" evidence="2">
    <location>
        <begin position="45"/>
        <end position="140"/>
    </location>
</feature>
<evidence type="ECO:0000256" key="1">
    <source>
        <dbReference type="SAM" id="Phobius"/>
    </source>
</evidence>